<evidence type="ECO:0000256" key="2">
    <source>
        <dbReference type="ARBA" id="ARBA00009744"/>
    </source>
</evidence>
<dbReference type="FunFam" id="3.30.530.20:FF:000033">
    <property type="entry name" value="S-norcoclaurine synthase"/>
    <property type="match status" value="2"/>
</dbReference>
<feature type="domain" description="Bet v I/Major latex protein" evidence="5">
    <location>
        <begin position="3"/>
        <end position="143"/>
    </location>
</feature>
<dbReference type="OMA" id="HIVMAQG"/>
<dbReference type="Proteomes" id="UP000006038">
    <property type="component" value="Chromosome 4"/>
</dbReference>
<dbReference type="GO" id="GO:0004864">
    <property type="term" value="F:protein phosphatase inhibitor activity"/>
    <property type="evidence" value="ECO:0007669"/>
    <property type="project" value="TreeGrafter"/>
</dbReference>
<dbReference type="STRING" id="4533.J3M0X8"/>
<dbReference type="Pfam" id="PF00407">
    <property type="entry name" value="Bet_v_1"/>
    <property type="match status" value="1"/>
</dbReference>
<name>J3M0X8_ORYBR</name>
<dbReference type="Gramene" id="OB04G30530.1">
    <property type="protein sequence ID" value="OB04G30530.1"/>
    <property type="gene ID" value="OB04G30530"/>
</dbReference>
<protein>
    <recommendedName>
        <fullName evidence="5">Bet v I/Major latex protein domain-containing protein</fullName>
    </recommendedName>
</protein>
<evidence type="ECO:0000256" key="3">
    <source>
        <dbReference type="ARBA" id="ARBA00023242"/>
    </source>
</evidence>
<dbReference type="PANTHER" id="PTHR31213">
    <property type="entry name" value="OS08G0374000 PROTEIN-RELATED"/>
    <property type="match status" value="1"/>
</dbReference>
<proteinExistence type="inferred from homology"/>
<dbReference type="GO" id="GO:0009738">
    <property type="term" value="P:abscisic acid-activated signaling pathway"/>
    <property type="evidence" value="ECO:0007669"/>
    <property type="project" value="TreeGrafter"/>
</dbReference>
<dbReference type="PANTHER" id="PTHR31213:SF189">
    <property type="entry name" value="OS04G0593500 PROTEIN"/>
    <property type="match status" value="1"/>
</dbReference>
<dbReference type="GO" id="GO:0038023">
    <property type="term" value="F:signaling receptor activity"/>
    <property type="evidence" value="ECO:0007669"/>
    <property type="project" value="TreeGrafter"/>
</dbReference>
<evidence type="ECO:0000313" key="7">
    <source>
        <dbReference type="Proteomes" id="UP000006038"/>
    </source>
</evidence>
<reference evidence="6" key="2">
    <citation type="submission" date="2013-04" db="UniProtKB">
        <authorList>
            <consortium name="EnsemblPlants"/>
        </authorList>
    </citation>
    <scope>IDENTIFICATION</scope>
</reference>
<evidence type="ECO:0000259" key="5">
    <source>
        <dbReference type="Pfam" id="PF00407"/>
    </source>
</evidence>
<dbReference type="GO" id="GO:0005737">
    <property type="term" value="C:cytoplasm"/>
    <property type="evidence" value="ECO:0007669"/>
    <property type="project" value="TreeGrafter"/>
</dbReference>
<dbReference type="InterPro" id="IPR050279">
    <property type="entry name" value="Plant_def-hormone_signal"/>
</dbReference>
<dbReference type="GO" id="GO:0006952">
    <property type="term" value="P:defense response"/>
    <property type="evidence" value="ECO:0007669"/>
    <property type="project" value="InterPro"/>
</dbReference>
<dbReference type="GO" id="GO:0005634">
    <property type="term" value="C:nucleus"/>
    <property type="evidence" value="ECO:0007669"/>
    <property type="project" value="UniProtKB-SubCell"/>
</dbReference>
<evidence type="ECO:0000313" key="6">
    <source>
        <dbReference type="EnsemblPlants" id="OB04G30530.1"/>
    </source>
</evidence>
<feature type="region of interest" description="Disordered" evidence="4">
    <location>
        <begin position="285"/>
        <end position="308"/>
    </location>
</feature>
<dbReference type="Gene3D" id="3.30.530.20">
    <property type="match status" value="2"/>
</dbReference>
<dbReference type="SUPFAM" id="SSF55961">
    <property type="entry name" value="Bet v1-like"/>
    <property type="match status" value="2"/>
</dbReference>
<keyword evidence="3" id="KW-0539">Nucleus</keyword>
<feature type="compositionally biased region" description="Basic and acidic residues" evidence="4">
    <location>
        <begin position="285"/>
        <end position="300"/>
    </location>
</feature>
<dbReference type="eggNOG" id="ENOG502S1E8">
    <property type="taxonomic scope" value="Eukaryota"/>
</dbReference>
<dbReference type="HOGENOM" id="CLU_1079320_0_0_1"/>
<comment type="subcellular location">
    <subcellularLocation>
        <location evidence="1">Nucleus</location>
    </subcellularLocation>
</comment>
<dbReference type="InterPro" id="IPR000916">
    <property type="entry name" value="Bet_v_I/MLP"/>
</dbReference>
<organism evidence="6">
    <name type="scientific">Oryza brachyantha</name>
    <name type="common">malo sina</name>
    <dbReference type="NCBI Taxonomy" id="4533"/>
    <lineage>
        <taxon>Eukaryota</taxon>
        <taxon>Viridiplantae</taxon>
        <taxon>Streptophyta</taxon>
        <taxon>Embryophyta</taxon>
        <taxon>Tracheophyta</taxon>
        <taxon>Spermatophyta</taxon>
        <taxon>Magnoliopsida</taxon>
        <taxon>Liliopsida</taxon>
        <taxon>Poales</taxon>
        <taxon>Poaceae</taxon>
        <taxon>BOP clade</taxon>
        <taxon>Oryzoideae</taxon>
        <taxon>Oryzeae</taxon>
        <taxon>Oryzinae</taxon>
        <taxon>Oryza</taxon>
    </lineage>
</organism>
<dbReference type="CDD" id="cd07816">
    <property type="entry name" value="Bet_v1-like"/>
    <property type="match status" value="2"/>
</dbReference>
<reference evidence="6" key="1">
    <citation type="journal article" date="2013" name="Nat. Commun.">
        <title>Whole-genome sequencing of Oryza brachyantha reveals mechanisms underlying Oryza genome evolution.</title>
        <authorList>
            <person name="Chen J."/>
            <person name="Huang Q."/>
            <person name="Gao D."/>
            <person name="Wang J."/>
            <person name="Lang Y."/>
            <person name="Liu T."/>
            <person name="Li B."/>
            <person name="Bai Z."/>
            <person name="Luis Goicoechea J."/>
            <person name="Liang C."/>
            <person name="Chen C."/>
            <person name="Zhang W."/>
            <person name="Sun S."/>
            <person name="Liao Y."/>
            <person name="Zhang X."/>
            <person name="Yang L."/>
            <person name="Song C."/>
            <person name="Wang M."/>
            <person name="Shi J."/>
            <person name="Liu G."/>
            <person name="Liu J."/>
            <person name="Zhou H."/>
            <person name="Zhou W."/>
            <person name="Yu Q."/>
            <person name="An N."/>
            <person name="Chen Y."/>
            <person name="Cai Q."/>
            <person name="Wang B."/>
            <person name="Liu B."/>
            <person name="Min J."/>
            <person name="Huang Y."/>
            <person name="Wu H."/>
            <person name="Li Z."/>
            <person name="Zhang Y."/>
            <person name="Yin Y."/>
            <person name="Song W."/>
            <person name="Jiang J."/>
            <person name="Jackson S.A."/>
            <person name="Wing R.A."/>
            <person name="Wang J."/>
            <person name="Chen M."/>
        </authorList>
    </citation>
    <scope>NUCLEOTIDE SEQUENCE [LARGE SCALE GENOMIC DNA]</scope>
    <source>
        <strain evidence="6">cv. IRGC 101232</strain>
    </source>
</reference>
<evidence type="ECO:0000256" key="4">
    <source>
        <dbReference type="SAM" id="MobiDB-lite"/>
    </source>
</evidence>
<keyword evidence="7" id="KW-1185">Reference proteome</keyword>
<comment type="similarity">
    <text evidence="2">Belongs to the BetVI family.</text>
</comment>
<sequence>MKGSQSHELQTDVPAAELWEIYGTLRAAELLPELLPHILAKVELVSGDGGVGTVVQLTFPPGIPGMQSYKERFIRVDNENYIKEAEAIEGDILKLGFLSYMIRFEIIRKGPNTSVIRSTVEYEISDGRPELQAMEMKGSVCHELETELPAAELWEVYGGLLVGQLVPHLVPEVFSKVELVEGDGGVGTVLRVIFAPGIPGGGSMKEKFTKIDNENYIKETEVIEGGFLDHGFQRYAVRLEIVGKTGKSSVIRSTIEFEVEDASKASSVSIGGLAAVAEAVTKYMKEQRVGEPEHAPKQASDEENIQPK</sequence>
<dbReference type="InterPro" id="IPR023393">
    <property type="entry name" value="START-like_dom_sf"/>
</dbReference>
<evidence type="ECO:0000256" key="1">
    <source>
        <dbReference type="ARBA" id="ARBA00004123"/>
    </source>
</evidence>
<dbReference type="EnsemblPlants" id="OB04G30530.1">
    <property type="protein sequence ID" value="OB04G30530.1"/>
    <property type="gene ID" value="OB04G30530"/>
</dbReference>
<accession>J3M0X8</accession>
<dbReference type="GO" id="GO:0010427">
    <property type="term" value="F:abscisic acid binding"/>
    <property type="evidence" value="ECO:0007669"/>
    <property type="project" value="TreeGrafter"/>
</dbReference>
<dbReference type="AlphaFoldDB" id="J3M0X8"/>